<protein>
    <submittedName>
        <fullName evidence="4">Tail fiber protein</fullName>
    </submittedName>
</protein>
<dbReference type="Proteomes" id="UP000481739">
    <property type="component" value="Unassembled WGS sequence"/>
</dbReference>
<dbReference type="InterPro" id="IPR009013">
    <property type="entry name" value="Attachment_protein_shaft_sf"/>
</dbReference>
<dbReference type="Gene3D" id="2.10.25.20">
    <property type="entry name" value="reovirus attachment protein sigma1, domain 1"/>
    <property type="match status" value="2"/>
</dbReference>
<proteinExistence type="predicted"/>
<name>A0A7C9GJJ3_9GAMM</name>
<evidence type="ECO:0000256" key="1">
    <source>
        <dbReference type="ARBA" id="ARBA00004328"/>
    </source>
</evidence>
<sequence length="407" mass="43023">MVKKYNLYSAELNLENINLKSNLPAADDLKKRFKEGSIPLQTDYADLINIADIGRKACGLAPQQTGPGEGLKLADNGTLNLKMGTLASQDFSPLILEKDILSVDLGSGLVNKTNGICVGQGNGIAVNNDNVAVKAANGITVNSSGVAVKANNGINVDTNGVSVKSKDKTINVESTGISVRLGWGIKIGDGLDVKASNGINVDSNGVSVKAGNGITVNSSGVSIDPNKVLPKGMIVMFSGSSVPTGWALCDGNNNTPNLIDRFILGGKLSDINGKSNDKASGSINAKEFRISTTNKKLTITIKGTKLSSSQMPKHNHKGGMSYFSDSGSIYGNSTLNNKRKLDNNPGTQDFQSIWGKGRNLFVETGYDTTSYYFHTSDTGNGEEHTHAVDANANIIPPYYILAFIMKT</sequence>
<evidence type="ECO:0000313" key="5">
    <source>
        <dbReference type="Proteomes" id="UP000481739"/>
    </source>
</evidence>
<organism evidence="4 5">
    <name type="scientific">Photorhabdus khanii</name>
    <dbReference type="NCBI Taxonomy" id="1004150"/>
    <lineage>
        <taxon>Bacteria</taxon>
        <taxon>Pseudomonadati</taxon>
        <taxon>Pseudomonadota</taxon>
        <taxon>Gammaproteobacteria</taxon>
        <taxon>Enterobacterales</taxon>
        <taxon>Morganellaceae</taxon>
        <taxon>Photorhabdus</taxon>
    </lineage>
</organism>
<gene>
    <name evidence="4" type="ORF">GEA64_11440</name>
</gene>
<accession>A0A7C9GJJ3</accession>
<dbReference type="SUPFAM" id="SSF88874">
    <property type="entry name" value="Receptor-binding domain of short tail fibre protein gp12"/>
    <property type="match status" value="1"/>
</dbReference>
<dbReference type="CDD" id="cd22641">
    <property type="entry name" value="C24-like"/>
    <property type="match status" value="1"/>
</dbReference>
<dbReference type="SUPFAM" id="SSF51225">
    <property type="entry name" value="Fibre shaft of virus attachment proteins"/>
    <property type="match status" value="2"/>
</dbReference>
<dbReference type="GO" id="GO:0019062">
    <property type="term" value="P:virion attachment to host cell"/>
    <property type="evidence" value="ECO:0007669"/>
    <property type="project" value="InterPro"/>
</dbReference>
<dbReference type="AlphaFoldDB" id="A0A7C9GJJ3"/>
<evidence type="ECO:0000259" key="3">
    <source>
        <dbReference type="Pfam" id="PF07484"/>
    </source>
</evidence>
<feature type="domain" description="Phage tail collar" evidence="3">
    <location>
        <begin position="232"/>
        <end position="253"/>
    </location>
</feature>
<comment type="caution">
    <text evidence="4">The sequence shown here is derived from an EMBL/GenBank/DDBJ whole genome shotgun (WGS) entry which is preliminary data.</text>
</comment>
<dbReference type="RefSeq" id="WP_152962881.1">
    <property type="nucleotide sequence ID" value="NZ_CAWOZU010000018.1"/>
</dbReference>
<dbReference type="Pfam" id="PF07484">
    <property type="entry name" value="Collar"/>
    <property type="match status" value="1"/>
</dbReference>
<reference evidence="4 5" key="1">
    <citation type="journal article" date="2019" name="Nature">
        <title>A new antibiotic selectively kills Gram-negative pathogens.</title>
        <authorList>
            <person name="Imai Y."/>
            <person name="Meyer K.J."/>
            <person name="Iinishi A."/>
            <person name="Favre-Godal Q."/>
            <person name="Green R."/>
            <person name="Manuse S."/>
            <person name="Caboni M."/>
            <person name="Mori M."/>
            <person name="Niles S."/>
            <person name="Ghiglieri M."/>
            <person name="Honrao C."/>
            <person name="Ma X."/>
            <person name="Guo J.J."/>
            <person name="Makriyannis A."/>
            <person name="Linares-Otoya L."/>
            <person name="Boehringer N."/>
            <person name="Wuisan Z.G."/>
            <person name="Kaur H."/>
            <person name="Wu R."/>
            <person name="Mateus A."/>
            <person name="Typas A."/>
            <person name="Savitski M.M."/>
            <person name="Espinoza J.L."/>
            <person name="O'Rourke A."/>
            <person name="Nelson K.E."/>
            <person name="Hiller S."/>
            <person name="Noinaj N."/>
            <person name="Schaeberle T.F."/>
            <person name="D'Onofrio A."/>
            <person name="Lewis K."/>
        </authorList>
    </citation>
    <scope>NUCLEOTIDE SEQUENCE [LARGE SCALE GENOMIC DNA]</scope>
    <source>
        <strain evidence="4 5">HGB 1456</strain>
    </source>
</reference>
<evidence type="ECO:0000256" key="2">
    <source>
        <dbReference type="ARBA" id="ARBA00022581"/>
    </source>
</evidence>
<dbReference type="InterPro" id="IPR011083">
    <property type="entry name" value="Phage_tail_collar_dom"/>
</dbReference>
<comment type="subcellular location">
    <subcellularLocation>
        <location evidence="1">Virion</location>
    </subcellularLocation>
</comment>
<keyword evidence="2" id="KW-0945">Host-virus interaction</keyword>
<evidence type="ECO:0000313" key="4">
    <source>
        <dbReference type="EMBL" id="MQL48538.1"/>
    </source>
</evidence>
<dbReference type="EMBL" id="WHZZ01000003">
    <property type="protein sequence ID" value="MQL48538.1"/>
    <property type="molecule type" value="Genomic_DNA"/>
</dbReference>